<dbReference type="PANTHER" id="PTHR10869">
    <property type="entry name" value="PROLYL 4-HYDROXYLASE ALPHA SUBUNIT"/>
    <property type="match status" value="1"/>
</dbReference>
<evidence type="ECO:0000256" key="4">
    <source>
        <dbReference type="ARBA" id="ARBA00022896"/>
    </source>
</evidence>
<keyword evidence="2" id="KW-0479">Metal-binding</keyword>
<feature type="domain" description="Fe2OG dioxygenase" evidence="9">
    <location>
        <begin position="215"/>
        <end position="314"/>
    </location>
</feature>
<keyword evidence="4" id="KW-0847">Vitamin C</keyword>
<keyword evidence="6" id="KW-0560">Oxidoreductase</keyword>
<dbReference type="SMART" id="SM00702">
    <property type="entry name" value="P4Hc"/>
    <property type="match status" value="1"/>
</dbReference>
<gene>
    <name evidence="10" type="ORF">SAMN06296065_101304</name>
</gene>
<dbReference type="Gene3D" id="2.60.120.620">
    <property type="entry name" value="q2cbj1_9rhob like domain"/>
    <property type="match status" value="1"/>
</dbReference>
<evidence type="ECO:0000256" key="6">
    <source>
        <dbReference type="ARBA" id="ARBA00023002"/>
    </source>
</evidence>
<keyword evidence="7" id="KW-0408">Iron</keyword>
<keyword evidence="11" id="KW-1185">Reference proteome</keyword>
<comment type="cofactor">
    <cofactor evidence="1">
        <name>L-ascorbate</name>
        <dbReference type="ChEBI" id="CHEBI:38290"/>
    </cofactor>
</comment>
<accession>A0ABY1Q1R6</accession>
<proteinExistence type="predicted"/>
<evidence type="ECO:0000256" key="8">
    <source>
        <dbReference type="ARBA" id="ARBA00023180"/>
    </source>
</evidence>
<dbReference type="PROSITE" id="PS51471">
    <property type="entry name" value="FE2OG_OXY"/>
    <property type="match status" value="1"/>
</dbReference>
<keyword evidence="5" id="KW-0223">Dioxygenase</keyword>
<reference evidence="10 11" key="1">
    <citation type="submission" date="2017-05" db="EMBL/GenBank/DDBJ databases">
        <authorList>
            <person name="Varghese N."/>
            <person name="Submissions S."/>
        </authorList>
    </citation>
    <scope>NUCLEOTIDE SEQUENCE [LARGE SCALE GENOMIC DNA]</scope>
    <source>
        <strain evidence="10 11">SM16</strain>
    </source>
</reference>
<evidence type="ECO:0000256" key="7">
    <source>
        <dbReference type="ARBA" id="ARBA00023004"/>
    </source>
</evidence>
<evidence type="ECO:0000313" key="10">
    <source>
        <dbReference type="EMBL" id="SMP52504.1"/>
    </source>
</evidence>
<sequence length="325" mass="35158">MTQARDRAQAALDNGRHQDAVAIAEEAAARGDGECLSLLARWRLIGRPLPRDLPEARRLLRQATLSGNADAALTEAALTANGTGARPDWQGAVKILKEAADLHGGVAAQDLALLSRMDLDEAGYPRQMPEPERMGEGYQVKRWRQFLTPEECAHLAMSVHDLLAPSTVADPRTGRLRPHPVRTSSAAVVGPTRETLPLQALMRRIAQATETGVEQGEPLNVLHYAPGQQYLPHMDTLPHVSNQRIVTALAYLNTGYIGGETCFPEQNLSIAGGGGDLVAFANTLPDGSPDTRSRHASAPVRQGAKWAATRWIRAKPFDVWTQSSA</sequence>
<evidence type="ECO:0000313" key="11">
    <source>
        <dbReference type="Proteomes" id="UP001157910"/>
    </source>
</evidence>
<dbReference type="EMBL" id="FXUI01000001">
    <property type="protein sequence ID" value="SMP52504.1"/>
    <property type="molecule type" value="Genomic_DNA"/>
</dbReference>
<name>A0ABY1Q1R6_9SPHN</name>
<evidence type="ECO:0000256" key="5">
    <source>
        <dbReference type="ARBA" id="ARBA00022964"/>
    </source>
</evidence>
<comment type="caution">
    <text evidence="10">The sequence shown here is derived from an EMBL/GenBank/DDBJ whole genome shotgun (WGS) entry which is preliminary data.</text>
</comment>
<protein>
    <submittedName>
        <fullName evidence="10">Prolyl 4-hydroxylase</fullName>
    </submittedName>
</protein>
<dbReference type="InterPro" id="IPR045054">
    <property type="entry name" value="P4HA-like"/>
</dbReference>
<evidence type="ECO:0000259" key="9">
    <source>
        <dbReference type="PROSITE" id="PS51471"/>
    </source>
</evidence>
<dbReference type="RefSeq" id="WP_283404913.1">
    <property type="nucleotide sequence ID" value="NZ_FXUI01000001.1"/>
</dbReference>
<dbReference type="InterPro" id="IPR011990">
    <property type="entry name" value="TPR-like_helical_dom_sf"/>
</dbReference>
<evidence type="ECO:0000256" key="3">
    <source>
        <dbReference type="ARBA" id="ARBA00022824"/>
    </source>
</evidence>
<dbReference type="Gene3D" id="1.25.40.10">
    <property type="entry name" value="Tetratricopeptide repeat domain"/>
    <property type="match status" value="1"/>
</dbReference>
<keyword evidence="8" id="KW-0325">Glycoprotein</keyword>
<evidence type="ECO:0000256" key="1">
    <source>
        <dbReference type="ARBA" id="ARBA00001961"/>
    </source>
</evidence>
<dbReference type="Proteomes" id="UP001157910">
    <property type="component" value="Unassembled WGS sequence"/>
</dbReference>
<evidence type="ECO:0000256" key="2">
    <source>
        <dbReference type="ARBA" id="ARBA00022723"/>
    </source>
</evidence>
<dbReference type="Pfam" id="PF13640">
    <property type="entry name" value="2OG-FeII_Oxy_3"/>
    <property type="match status" value="1"/>
</dbReference>
<dbReference type="InterPro" id="IPR044862">
    <property type="entry name" value="Pro_4_hyd_alph_FE2OG_OXY"/>
</dbReference>
<dbReference type="SUPFAM" id="SSF81901">
    <property type="entry name" value="HCP-like"/>
    <property type="match status" value="1"/>
</dbReference>
<keyword evidence="3" id="KW-0256">Endoplasmic reticulum</keyword>
<dbReference type="PANTHER" id="PTHR10869:SF246">
    <property type="entry name" value="TRANSMEMBRANE PROLYL 4-HYDROXYLASE"/>
    <property type="match status" value="1"/>
</dbReference>
<dbReference type="InterPro" id="IPR006620">
    <property type="entry name" value="Pro_4_hyd_alph"/>
</dbReference>
<organism evidence="10 11">
    <name type="scientific">Novosphingobium panipatense</name>
    <dbReference type="NCBI Taxonomy" id="428991"/>
    <lineage>
        <taxon>Bacteria</taxon>
        <taxon>Pseudomonadati</taxon>
        <taxon>Pseudomonadota</taxon>
        <taxon>Alphaproteobacteria</taxon>
        <taxon>Sphingomonadales</taxon>
        <taxon>Sphingomonadaceae</taxon>
        <taxon>Novosphingobium</taxon>
    </lineage>
</organism>
<dbReference type="InterPro" id="IPR005123">
    <property type="entry name" value="Oxoglu/Fe-dep_dioxygenase_dom"/>
</dbReference>